<accession>A0A1E3Q4E0</accession>
<dbReference type="Gene3D" id="1.10.472.10">
    <property type="entry name" value="Cyclin-like"/>
    <property type="match status" value="1"/>
</dbReference>
<dbReference type="EMBL" id="KV454295">
    <property type="protein sequence ID" value="ODQ72553.1"/>
    <property type="molecule type" value="Genomic_DNA"/>
</dbReference>
<proteinExistence type="predicted"/>
<feature type="domain" description="Cyclin N-terminal" evidence="1">
    <location>
        <begin position="142"/>
        <end position="193"/>
    </location>
</feature>
<evidence type="ECO:0000313" key="3">
    <source>
        <dbReference type="Proteomes" id="UP000094385"/>
    </source>
</evidence>
<dbReference type="Proteomes" id="UP000094385">
    <property type="component" value="Unassembled WGS sequence"/>
</dbReference>
<name>A0A1E3Q4E0_LIPST</name>
<dbReference type="InterPro" id="IPR006671">
    <property type="entry name" value="Cyclin_N"/>
</dbReference>
<dbReference type="AlphaFoldDB" id="A0A1E3Q4E0"/>
<sequence length="302" mass="34054">MHLPPFIDLVSRASSEFFCRAVSKQTTTMIEYSCTLRRSSSCGLCAPLSCLPTPPSSQCKLSKFSRRYSQFGNYCEGCSMHIASLLQKRSQITRQRIECMIDNAKLTLEILSASCCILESLPLKFYCRLELSLSDPSILGEIVLISAFMVSSKYLEDETWRLSTWASVCDRSIASADLRVTELQMLTELNFDIARIVTLEAVERTISEFRSRQFCIDFLQPVQIHVVQRSPVMETPRMAAPVYLRDHFTSYGTVIDFGDDDDEQFVTVPPDAAFAYLSGGYDTSDELDSSWFALAPTHRQVG</sequence>
<dbReference type="CDD" id="cd20557">
    <property type="entry name" value="CYCLIN_ScPCL1-like"/>
    <property type="match status" value="1"/>
</dbReference>
<protein>
    <recommendedName>
        <fullName evidence="1">Cyclin N-terminal domain-containing protein</fullName>
    </recommendedName>
</protein>
<dbReference type="InterPro" id="IPR036915">
    <property type="entry name" value="Cyclin-like_sf"/>
</dbReference>
<evidence type="ECO:0000259" key="1">
    <source>
        <dbReference type="Pfam" id="PF00134"/>
    </source>
</evidence>
<dbReference type="Pfam" id="PF00134">
    <property type="entry name" value="Cyclin_N"/>
    <property type="match status" value="1"/>
</dbReference>
<organism evidence="2 3">
    <name type="scientific">Lipomyces starkeyi NRRL Y-11557</name>
    <dbReference type="NCBI Taxonomy" id="675824"/>
    <lineage>
        <taxon>Eukaryota</taxon>
        <taxon>Fungi</taxon>
        <taxon>Dikarya</taxon>
        <taxon>Ascomycota</taxon>
        <taxon>Saccharomycotina</taxon>
        <taxon>Lipomycetes</taxon>
        <taxon>Lipomycetales</taxon>
        <taxon>Lipomycetaceae</taxon>
        <taxon>Lipomyces</taxon>
    </lineage>
</organism>
<gene>
    <name evidence="2" type="ORF">LIPSTDRAFT_111694</name>
</gene>
<reference evidence="2 3" key="1">
    <citation type="journal article" date="2016" name="Proc. Natl. Acad. Sci. U.S.A.">
        <title>Comparative genomics of biotechnologically important yeasts.</title>
        <authorList>
            <person name="Riley R."/>
            <person name="Haridas S."/>
            <person name="Wolfe K.H."/>
            <person name="Lopes M.R."/>
            <person name="Hittinger C.T."/>
            <person name="Goeker M."/>
            <person name="Salamov A.A."/>
            <person name="Wisecaver J.H."/>
            <person name="Long T.M."/>
            <person name="Calvey C.H."/>
            <person name="Aerts A.L."/>
            <person name="Barry K.W."/>
            <person name="Choi C."/>
            <person name="Clum A."/>
            <person name="Coughlan A.Y."/>
            <person name="Deshpande S."/>
            <person name="Douglass A.P."/>
            <person name="Hanson S.J."/>
            <person name="Klenk H.-P."/>
            <person name="LaButti K.M."/>
            <person name="Lapidus A."/>
            <person name="Lindquist E.A."/>
            <person name="Lipzen A.M."/>
            <person name="Meier-Kolthoff J.P."/>
            <person name="Ohm R.A."/>
            <person name="Otillar R.P."/>
            <person name="Pangilinan J.L."/>
            <person name="Peng Y."/>
            <person name="Rokas A."/>
            <person name="Rosa C.A."/>
            <person name="Scheuner C."/>
            <person name="Sibirny A.A."/>
            <person name="Slot J.C."/>
            <person name="Stielow J.B."/>
            <person name="Sun H."/>
            <person name="Kurtzman C.P."/>
            <person name="Blackwell M."/>
            <person name="Grigoriev I.V."/>
            <person name="Jeffries T.W."/>
        </authorList>
    </citation>
    <scope>NUCLEOTIDE SEQUENCE [LARGE SCALE GENOMIC DNA]</scope>
    <source>
        <strain evidence="2 3">NRRL Y-11557</strain>
    </source>
</reference>
<keyword evidence="3" id="KW-1185">Reference proteome</keyword>
<evidence type="ECO:0000313" key="2">
    <source>
        <dbReference type="EMBL" id="ODQ72553.1"/>
    </source>
</evidence>
<dbReference type="SUPFAM" id="SSF47954">
    <property type="entry name" value="Cyclin-like"/>
    <property type="match status" value="1"/>
</dbReference>
<dbReference type="OrthoDB" id="3877279at2759"/>